<proteinExistence type="predicted"/>
<dbReference type="Pfam" id="PF13692">
    <property type="entry name" value="Glyco_trans_1_4"/>
    <property type="match status" value="1"/>
</dbReference>
<organism evidence="1 2">
    <name type="scientific">Nemorincola caseinilytica</name>
    <dbReference type="NCBI Taxonomy" id="2054315"/>
    <lineage>
        <taxon>Bacteria</taxon>
        <taxon>Pseudomonadati</taxon>
        <taxon>Bacteroidota</taxon>
        <taxon>Chitinophagia</taxon>
        <taxon>Chitinophagales</taxon>
        <taxon>Chitinophagaceae</taxon>
        <taxon>Nemorincola</taxon>
    </lineage>
</organism>
<keyword evidence="2" id="KW-1185">Reference proteome</keyword>
<dbReference type="PANTHER" id="PTHR12526">
    <property type="entry name" value="GLYCOSYLTRANSFERASE"/>
    <property type="match status" value="1"/>
</dbReference>
<comment type="caution">
    <text evidence="1">The sequence shown here is derived from an EMBL/GenBank/DDBJ whole genome shotgun (WGS) entry which is preliminary data.</text>
</comment>
<dbReference type="Gene3D" id="3.40.50.2000">
    <property type="entry name" value="Glycogen Phosphorylase B"/>
    <property type="match status" value="2"/>
</dbReference>
<reference evidence="2" key="1">
    <citation type="journal article" date="2019" name="Int. J. Syst. Evol. Microbiol.">
        <title>The Global Catalogue of Microorganisms (GCM) 10K type strain sequencing project: providing services to taxonomists for standard genome sequencing and annotation.</title>
        <authorList>
            <consortium name="The Broad Institute Genomics Platform"/>
            <consortium name="The Broad Institute Genome Sequencing Center for Infectious Disease"/>
            <person name="Wu L."/>
            <person name="Ma J."/>
        </authorList>
    </citation>
    <scope>NUCLEOTIDE SEQUENCE [LARGE SCALE GENOMIC DNA]</scope>
    <source>
        <strain evidence="2">JCM 32105</strain>
    </source>
</reference>
<gene>
    <name evidence="1" type="ORF">GCM10023093_01140</name>
</gene>
<protein>
    <recommendedName>
        <fullName evidence="3">Glycosyltransferase</fullName>
    </recommendedName>
</protein>
<dbReference type="EMBL" id="BAABFA010000001">
    <property type="protein sequence ID" value="GAA4459697.1"/>
    <property type="molecule type" value="Genomic_DNA"/>
</dbReference>
<accession>A0ABP8N1J7</accession>
<evidence type="ECO:0008006" key="3">
    <source>
        <dbReference type="Google" id="ProtNLM"/>
    </source>
</evidence>
<dbReference type="Proteomes" id="UP001500067">
    <property type="component" value="Unassembled WGS sequence"/>
</dbReference>
<dbReference type="SUPFAM" id="SSF53756">
    <property type="entry name" value="UDP-Glycosyltransferase/glycogen phosphorylase"/>
    <property type="match status" value="1"/>
</dbReference>
<dbReference type="PANTHER" id="PTHR12526:SF630">
    <property type="entry name" value="GLYCOSYLTRANSFERASE"/>
    <property type="match status" value="1"/>
</dbReference>
<name>A0ABP8N1J7_9BACT</name>
<evidence type="ECO:0000313" key="1">
    <source>
        <dbReference type="EMBL" id="GAA4459697.1"/>
    </source>
</evidence>
<evidence type="ECO:0000313" key="2">
    <source>
        <dbReference type="Proteomes" id="UP001500067"/>
    </source>
</evidence>
<sequence>MADAAIAASEDSEVWVVTVKPTSEFVNAGGREQMAALIQPYADKIKLVYAPASFLFEFGTGAYRSSIYTRLIMENVPEGTPLVVSDDMDVWNAASRVAGSYPMIGVLHGDQDHYYDIAIAYKAYLTLAACVSGRIGRKLAEKCPAIARDRIKVISCGINLPAMTKSADAHAEIRMAFVGRLTDHEKRAYDLVNICAMLYRQGVAFRLHIAGDSATSRPEYAEMLRKEGVEEYVTFHGWLGNDGVQDLLRRTDVLLLTSNSEGMPVSMMEALAAGCGFVGTRVSGVEDMEHLPMAKDCIGVYSIGGIADAVDKIKAVAAIPTDRRMRAARTVAEQEFAMKKCLERYWNAIAAVPPANAAPGNTQMSAVGKWTSAARALARFARVKWSK</sequence>